<evidence type="ECO:0000313" key="2">
    <source>
        <dbReference type="Proteomes" id="UP000076761"/>
    </source>
</evidence>
<organism evidence="1 2">
    <name type="scientific">Neolentinus lepideus HHB14362 ss-1</name>
    <dbReference type="NCBI Taxonomy" id="1314782"/>
    <lineage>
        <taxon>Eukaryota</taxon>
        <taxon>Fungi</taxon>
        <taxon>Dikarya</taxon>
        <taxon>Basidiomycota</taxon>
        <taxon>Agaricomycotina</taxon>
        <taxon>Agaricomycetes</taxon>
        <taxon>Gloeophyllales</taxon>
        <taxon>Gloeophyllaceae</taxon>
        <taxon>Neolentinus</taxon>
    </lineage>
</organism>
<dbReference type="InterPro" id="IPR019410">
    <property type="entry name" value="Methyltransf_16"/>
</dbReference>
<dbReference type="AlphaFoldDB" id="A0A165SGM4"/>
<evidence type="ECO:0008006" key="3">
    <source>
        <dbReference type="Google" id="ProtNLM"/>
    </source>
</evidence>
<dbReference type="Gene3D" id="3.40.50.150">
    <property type="entry name" value="Vaccinia Virus protein VP39"/>
    <property type="match status" value="1"/>
</dbReference>
<proteinExistence type="predicted"/>
<sequence length="389" mass="43040">MFFYLSFLRPPPVQVPPGPVTITPQIANDLRTELYNDVQDIFYSWCPVSNANQENTYPKDLSGTRPVKLTTWRLSSAYKELSVPPPPGLRDGQLWRLMLTAQVQGNPIISLTGEGLGSLIFPVLSMPILFSSRNMKSKKQDQIERIYRFPVPSQDEQAVMVIREQTSFDLDKKIWDSGIGLSGWIIDVFNDQSALLPLVQDMKAALNRPGFCNFVELGAGTGIVSLVLGALRSVPDSSEQSGTRIFTTDLASAMPPLSQNIESNFQLFSSHNKPEAVVLDWDQDRLPDELHCLSKGIDIILMADVTYNTSSFPSLVRTLSSLVTFSTSKSNAPLILLGYKERDAGERKLWSMVKEIGADFEKVGERHGAGGAPVEVWIGRVTLTSNGQC</sequence>
<dbReference type="PANTHER" id="PTHR14614:SF162">
    <property type="entry name" value="EXPRESSED PROTEIN"/>
    <property type="match status" value="1"/>
</dbReference>
<dbReference type="Pfam" id="PF10294">
    <property type="entry name" value="Methyltransf_16"/>
    <property type="match status" value="1"/>
</dbReference>
<dbReference type="InParanoid" id="A0A165SGM4"/>
<dbReference type="GO" id="GO:0005634">
    <property type="term" value="C:nucleus"/>
    <property type="evidence" value="ECO:0007669"/>
    <property type="project" value="TreeGrafter"/>
</dbReference>
<name>A0A165SGM4_9AGAM</name>
<dbReference type="InterPro" id="IPR029063">
    <property type="entry name" value="SAM-dependent_MTases_sf"/>
</dbReference>
<evidence type="ECO:0000313" key="1">
    <source>
        <dbReference type="EMBL" id="KZT25126.1"/>
    </source>
</evidence>
<protein>
    <recommendedName>
        <fullName evidence="3">Methyltransferase-domain-containing protein</fullName>
    </recommendedName>
</protein>
<dbReference type="OrthoDB" id="413520at2759"/>
<dbReference type="STRING" id="1314782.A0A165SGM4"/>
<reference evidence="1 2" key="1">
    <citation type="journal article" date="2016" name="Mol. Biol. Evol.">
        <title>Comparative Genomics of Early-Diverging Mushroom-Forming Fungi Provides Insights into the Origins of Lignocellulose Decay Capabilities.</title>
        <authorList>
            <person name="Nagy L.G."/>
            <person name="Riley R."/>
            <person name="Tritt A."/>
            <person name="Adam C."/>
            <person name="Daum C."/>
            <person name="Floudas D."/>
            <person name="Sun H."/>
            <person name="Yadav J.S."/>
            <person name="Pangilinan J."/>
            <person name="Larsson K.H."/>
            <person name="Matsuura K."/>
            <person name="Barry K."/>
            <person name="Labutti K."/>
            <person name="Kuo R."/>
            <person name="Ohm R.A."/>
            <person name="Bhattacharya S.S."/>
            <person name="Shirouzu T."/>
            <person name="Yoshinaga Y."/>
            <person name="Martin F.M."/>
            <person name="Grigoriev I.V."/>
            <person name="Hibbett D.S."/>
        </authorList>
    </citation>
    <scope>NUCLEOTIDE SEQUENCE [LARGE SCALE GENOMIC DNA]</scope>
    <source>
        <strain evidence="1 2">HHB14362 ss-1</strain>
    </source>
</reference>
<keyword evidence="2" id="KW-1185">Reference proteome</keyword>
<dbReference type="GO" id="GO:0008757">
    <property type="term" value="F:S-adenosylmethionine-dependent methyltransferase activity"/>
    <property type="evidence" value="ECO:0007669"/>
    <property type="project" value="UniProtKB-ARBA"/>
</dbReference>
<dbReference type="GO" id="GO:0005737">
    <property type="term" value="C:cytoplasm"/>
    <property type="evidence" value="ECO:0007669"/>
    <property type="project" value="TreeGrafter"/>
</dbReference>
<dbReference type="SUPFAM" id="SSF53335">
    <property type="entry name" value="S-adenosyl-L-methionine-dependent methyltransferases"/>
    <property type="match status" value="1"/>
</dbReference>
<dbReference type="EMBL" id="KV425573">
    <property type="protein sequence ID" value="KZT25126.1"/>
    <property type="molecule type" value="Genomic_DNA"/>
</dbReference>
<accession>A0A165SGM4</accession>
<gene>
    <name evidence="1" type="ORF">NEOLEDRAFT_1178551</name>
</gene>
<dbReference type="PANTHER" id="PTHR14614">
    <property type="entry name" value="HEPATOCELLULAR CARCINOMA-ASSOCIATED ANTIGEN"/>
    <property type="match status" value="1"/>
</dbReference>
<dbReference type="Proteomes" id="UP000076761">
    <property type="component" value="Unassembled WGS sequence"/>
</dbReference>